<organism evidence="1 2">
    <name type="scientific">Rubripirellula obstinata</name>
    <dbReference type="NCBI Taxonomy" id="406547"/>
    <lineage>
        <taxon>Bacteria</taxon>
        <taxon>Pseudomonadati</taxon>
        <taxon>Planctomycetota</taxon>
        <taxon>Planctomycetia</taxon>
        <taxon>Pirellulales</taxon>
        <taxon>Pirellulaceae</taxon>
        <taxon>Rubripirellula</taxon>
    </lineage>
</organism>
<dbReference type="Proteomes" id="UP000322699">
    <property type="component" value="Unassembled WGS sequence"/>
</dbReference>
<evidence type="ECO:0000313" key="1">
    <source>
        <dbReference type="EMBL" id="KAA1262304.1"/>
    </source>
</evidence>
<dbReference type="AlphaFoldDB" id="A0A5B1CSW4"/>
<sequence length="113" mass="12418">MLRFTELSGRCPFFVPARLARNHCPRCRAALHGFGRSPAFLSYASGMHYVRLKDRILTATADELIDAARSGFIEPSTPVSIDGVNWKRADDFPALDVAFTDAAIIEAAASGWF</sequence>
<proteinExistence type="predicted"/>
<accession>A0A5B1CSW4</accession>
<keyword evidence="2" id="KW-1185">Reference proteome</keyword>
<gene>
    <name evidence="1" type="ORF">LF1_48680</name>
</gene>
<name>A0A5B1CSW4_9BACT</name>
<reference evidence="1 2" key="1">
    <citation type="submission" date="2019-08" db="EMBL/GenBank/DDBJ databases">
        <title>Deep-cultivation of Planctomycetes and their phenomic and genomic characterization uncovers novel biology.</title>
        <authorList>
            <person name="Wiegand S."/>
            <person name="Jogler M."/>
            <person name="Boedeker C."/>
            <person name="Pinto D."/>
            <person name="Vollmers J."/>
            <person name="Rivas-Marin E."/>
            <person name="Kohn T."/>
            <person name="Peeters S.H."/>
            <person name="Heuer A."/>
            <person name="Rast P."/>
            <person name="Oberbeckmann S."/>
            <person name="Bunk B."/>
            <person name="Jeske O."/>
            <person name="Meyerdierks A."/>
            <person name="Storesund J.E."/>
            <person name="Kallscheuer N."/>
            <person name="Luecker S."/>
            <person name="Lage O.M."/>
            <person name="Pohl T."/>
            <person name="Merkel B.J."/>
            <person name="Hornburger P."/>
            <person name="Mueller R.-W."/>
            <person name="Bruemmer F."/>
            <person name="Labrenz M."/>
            <person name="Spormann A.M."/>
            <person name="Op Den Camp H."/>
            <person name="Overmann J."/>
            <person name="Amann R."/>
            <person name="Jetten M.S.M."/>
            <person name="Mascher T."/>
            <person name="Medema M.H."/>
            <person name="Devos D.P."/>
            <person name="Kaster A.-K."/>
            <person name="Ovreas L."/>
            <person name="Rohde M."/>
            <person name="Galperin M.Y."/>
            <person name="Jogler C."/>
        </authorList>
    </citation>
    <scope>NUCLEOTIDE SEQUENCE [LARGE SCALE GENOMIC DNA]</scope>
    <source>
        <strain evidence="1 2">LF1</strain>
    </source>
</reference>
<dbReference type="EMBL" id="VRLW01000001">
    <property type="protein sequence ID" value="KAA1262304.1"/>
    <property type="molecule type" value="Genomic_DNA"/>
</dbReference>
<evidence type="ECO:0000313" key="2">
    <source>
        <dbReference type="Proteomes" id="UP000322699"/>
    </source>
</evidence>
<comment type="caution">
    <text evidence="1">The sequence shown here is derived from an EMBL/GenBank/DDBJ whole genome shotgun (WGS) entry which is preliminary data.</text>
</comment>
<protein>
    <submittedName>
        <fullName evidence="1">Uncharacterized protein</fullName>
    </submittedName>
</protein>